<evidence type="ECO:0000313" key="1">
    <source>
        <dbReference type="EMBL" id="KAH7928960.1"/>
    </source>
</evidence>
<reference evidence="1" key="1">
    <citation type="journal article" date="2021" name="New Phytol.">
        <title>Evolutionary innovations through gain and loss of genes in the ectomycorrhizal Boletales.</title>
        <authorList>
            <person name="Wu G."/>
            <person name="Miyauchi S."/>
            <person name="Morin E."/>
            <person name="Kuo A."/>
            <person name="Drula E."/>
            <person name="Varga T."/>
            <person name="Kohler A."/>
            <person name="Feng B."/>
            <person name="Cao Y."/>
            <person name="Lipzen A."/>
            <person name="Daum C."/>
            <person name="Hundley H."/>
            <person name="Pangilinan J."/>
            <person name="Johnson J."/>
            <person name="Barry K."/>
            <person name="LaButti K."/>
            <person name="Ng V."/>
            <person name="Ahrendt S."/>
            <person name="Min B."/>
            <person name="Choi I.G."/>
            <person name="Park H."/>
            <person name="Plett J.M."/>
            <person name="Magnuson J."/>
            <person name="Spatafora J.W."/>
            <person name="Nagy L.G."/>
            <person name="Henrissat B."/>
            <person name="Grigoriev I.V."/>
            <person name="Yang Z.L."/>
            <person name="Xu J."/>
            <person name="Martin F.M."/>
        </authorList>
    </citation>
    <scope>NUCLEOTIDE SEQUENCE</scope>
    <source>
        <strain evidence="1">KUC20120723A-06</strain>
    </source>
</reference>
<dbReference type="Proteomes" id="UP000790709">
    <property type="component" value="Unassembled WGS sequence"/>
</dbReference>
<accession>A0ACB8BSL7</accession>
<keyword evidence="2" id="KW-1185">Reference proteome</keyword>
<sequence length="291" mass="31849">MDMANSLESSDVWPWTRHGQRKGIPQGLYDDLVRYTKYSSGAYQILCARPMGNTLVTQFTDLISSTHGYIARDDTRKEIIIAFRGSQNVGHILLDSEIILIPLEAPGIGDAGDARVHMGFLFAFSSVASTVISHMDSLLKEHPDYTVVCTGHSLGGSIASIGAISVKGSFPDAAIRLFTFGRDMHPQHSGQPRTGNKAFATLVETMLDPTNIFRAVHSFDGVPTMIPTKLGYHHHATEYWQFTEPPSPEHVKECTGGEDPDGSVSIPYMGISLPHMVYFGQPISQDPTVCL</sequence>
<evidence type="ECO:0000313" key="2">
    <source>
        <dbReference type="Proteomes" id="UP000790709"/>
    </source>
</evidence>
<name>A0ACB8BSL7_9AGAM</name>
<gene>
    <name evidence="1" type="ORF">BV22DRAFT_1126172</name>
</gene>
<organism evidence="1 2">
    <name type="scientific">Leucogyrophana mollusca</name>
    <dbReference type="NCBI Taxonomy" id="85980"/>
    <lineage>
        <taxon>Eukaryota</taxon>
        <taxon>Fungi</taxon>
        <taxon>Dikarya</taxon>
        <taxon>Basidiomycota</taxon>
        <taxon>Agaricomycotina</taxon>
        <taxon>Agaricomycetes</taxon>
        <taxon>Agaricomycetidae</taxon>
        <taxon>Boletales</taxon>
        <taxon>Boletales incertae sedis</taxon>
        <taxon>Leucogyrophana</taxon>
    </lineage>
</organism>
<dbReference type="EMBL" id="MU266347">
    <property type="protein sequence ID" value="KAH7928960.1"/>
    <property type="molecule type" value="Genomic_DNA"/>
</dbReference>
<proteinExistence type="predicted"/>
<protein>
    <submittedName>
        <fullName evidence="1">Alpha/beta-hydrolase</fullName>
    </submittedName>
</protein>
<comment type="caution">
    <text evidence="1">The sequence shown here is derived from an EMBL/GenBank/DDBJ whole genome shotgun (WGS) entry which is preliminary data.</text>
</comment>